<keyword evidence="2" id="KW-0175">Coiled coil</keyword>
<gene>
    <name evidence="6" type="ORF">IAC43_01670</name>
</gene>
<dbReference type="PANTHER" id="PTHR21666">
    <property type="entry name" value="PEPTIDASE-RELATED"/>
    <property type="match status" value="1"/>
</dbReference>
<dbReference type="CDD" id="cd12797">
    <property type="entry name" value="M23_peptidase"/>
    <property type="match status" value="1"/>
</dbReference>
<dbReference type="EMBL" id="DVLW01000044">
    <property type="protein sequence ID" value="HIT93870.1"/>
    <property type="molecule type" value="Genomic_DNA"/>
</dbReference>
<dbReference type="AlphaFoldDB" id="A0A9D1H537"/>
<sequence>QSALNEQISLYQDKIALLDGQISSIQDDIDSKQDEIDQLQQQIDQLDTEIEEKQVEIDETYEQFKKRMVALYEAGETSSLAMLLSSSSFADFVTNVQLMQAVSESDEQLVDSLKTQLDEQQELQEQQQKAKEETEAALEQIQLDEQELMIQREEQETARSELETAYSESESAQQDMEALKAEYEADRDAKIAEDQQVEAEIQQIYAQLAAQQQAAEEAQQAANNDSSSSSDSSDSSSSGSTATVNTGDLSFRWPLPGYSTITSGFGSRWGSTHTGIDISGGGVYGAPIVAAEAGTVVVASTHWSYGNYVIVDHGNGYTTLYAHMSSIGCSVGDYVTKGQTIGYVGSTGDSTGPHLHFEVRINGAAQNPQNYVSP</sequence>
<dbReference type="Gene3D" id="6.10.250.3150">
    <property type="match status" value="1"/>
</dbReference>
<feature type="region of interest" description="Disordered" evidence="3">
    <location>
        <begin position="153"/>
        <end position="176"/>
    </location>
</feature>
<evidence type="ECO:0000259" key="5">
    <source>
        <dbReference type="Pfam" id="PF24568"/>
    </source>
</evidence>
<proteinExistence type="predicted"/>
<name>A0A9D1H537_9FIRM</name>
<dbReference type="SUPFAM" id="SSF51261">
    <property type="entry name" value="Duplicated hybrid motif"/>
    <property type="match status" value="1"/>
</dbReference>
<evidence type="ECO:0000256" key="1">
    <source>
        <dbReference type="ARBA" id="ARBA00022729"/>
    </source>
</evidence>
<evidence type="ECO:0000313" key="6">
    <source>
        <dbReference type="EMBL" id="HIT93870.1"/>
    </source>
</evidence>
<feature type="coiled-coil region" evidence="2">
    <location>
        <begin position="22"/>
        <end position="63"/>
    </location>
</feature>
<reference evidence="6" key="1">
    <citation type="submission" date="2020-10" db="EMBL/GenBank/DDBJ databases">
        <authorList>
            <person name="Gilroy R."/>
        </authorList>
    </citation>
    <scope>NUCLEOTIDE SEQUENCE</scope>
    <source>
        <strain evidence="6">ChiBcec7-5410</strain>
    </source>
</reference>
<feature type="compositionally biased region" description="Low complexity" evidence="3">
    <location>
        <begin position="215"/>
        <end position="240"/>
    </location>
</feature>
<dbReference type="InterPro" id="IPR016047">
    <property type="entry name" value="M23ase_b-sheet_dom"/>
</dbReference>
<dbReference type="Pfam" id="PF24568">
    <property type="entry name" value="CC_PcsB"/>
    <property type="match status" value="1"/>
</dbReference>
<reference evidence="6" key="2">
    <citation type="journal article" date="2021" name="PeerJ">
        <title>Extensive microbial diversity within the chicken gut microbiome revealed by metagenomics and culture.</title>
        <authorList>
            <person name="Gilroy R."/>
            <person name="Ravi A."/>
            <person name="Getino M."/>
            <person name="Pursley I."/>
            <person name="Horton D.L."/>
            <person name="Alikhan N.F."/>
            <person name="Baker D."/>
            <person name="Gharbi K."/>
            <person name="Hall N."/>
            <person name="Watson M."/>
            <person name="Adriaenssens E.M."/>
            <person name="Foster-Nyarko E."/>
            <person name="Jarju S."/>
            <person name="Secka A."/>
            <person name="Antonio M."/>
            <person name="Oren A."/>
            <person name="Chaudhuri R.R."/>
            <person name="La Ragione R."/>
            <person name="Hildebrand F."/>
            <person name="Pallen M.J."/>
        </authorList>
    </citation>
    <scope>NUCLEOTIDE SEQUENCE</scope>
    <source>
        <strain evidence="6">ChiBcec7-5410</strain>
    </source>
</reference>
<dbReference type="PANTHER" id="PTHR21666:SF270">
    <property type="entry name" value="MUREIN HYDROLASE ACTIVATOR ENVC"/>
    <property type="match status" value="1"/>
</dbReference>
<dbReference type="Pfam" id="PF01551">
    <property type="entry name" value="Peptidase_M23"/>
    <property type="match status" value="1"/>
</dbReference>
<protein>
    <submittedName>
        <fullName evidence="6">Peptidoglycan DD-metalloendopeptidase family protein</fullName>
    </submittedName>
</protein>
<comment type="caution">
    <text evidence="6">The sequence shown here is derived from an EMBL/GenBank/DDBJ whole genome shotgun (WGS) entry which is preliminary data.</text>
</comment>
<dbReference type="InterPro" id="IPR057309">
    <property type="entry name" value="PcsB_CC"/>
</dbReference>
<dbReference type="InterPro" id="IPR050570">
    <property type="entry name" value="Cell_wall_metabolism_enzyme"/>
</dbReference>
<dbReference type="Gene3D" id="2.70.70.10">
    <property type="entry name" value="Glucose Permease (Domain IIA)"/>
    <property type="match status" value="1"/>
</dbReference>
<feature type="domain" description="Peptidoglycan hydrolase PcsB coiled-coil" evidence="5">
    <location>
        <begin position="50"/>
        <end position="117"/>
    </location>
</feature>
<accession>A0A9D1H537</accession>
<evidence type="ECO:0000256" key="3">
    <source>
        <dbReference type="SAM" id="MobiDB-lite"/>
    </source>
</evidence>
<organism evidence="6 7">
    <name type="scientific">Candidatus Faecivivens stercoripullorum</name>
    <dbReference type="NCBI Taxonomy" id="2840805"/>
    <lineage>
        <taxon>Bacteria</taxon>
        <taxon>Bacillati</taxon>
        <taxon>Bacillota</taxon>
        <taxon>Clostridia</taxon>
        <taxon>Eubacteriales</taxon>
        <taxon>Oscillospiraceae</taxon>
        <taxon>Oscillospiraceae incertae sedis</taxon>
        <taxon>Candidatus Faecivivens</taxon>
    </lineage>
</organism>
<feature type="domain" description="M23ase beta-sheet core" evidence="4">
    <location>
        <begin position="272"/>
        <end position="368"/>
    </location>
</feature>
<dbReference type="Proteomes" id="UP000824160">
    <property type="component" value="Unassembled WGS sequence"/>
</dbReference>
<feature type="non-terminal residue" evidence="6">
    <location>
        <position position="1"/>
    </location>
</feature>
<evidence type="ECO:0000259" key="4">
    <source>
        <dbReference type="Pfam" id="PF01551"/>
    </source>
</evidence>
<feature type="compositionally biased region" description="Basic and acidic residues" evidence="3">
    <location>
        <begin position="153"/>
        <end position="162"/>
    </location>
</feature>
<evidence type="ECO:0000256" key="2">
    <source>
        <dbReference type="SAM" id="Coils"/>
    </source>
</evidence>
<dbReference type="GO" id="GO:0004222">
    <property type="term" value="F:metalloendopeptidase activity"/>
    <property type="evidence" value="ECO:0007669"/>
    <property type="project" value="TreeGrafter"/>
</dbReference>
<evidence type="ECO:0000313" key="7">
    <source>
        <dbReference type="Proteomes" id="UP000824160"/>
    </source>
</evidence>
<feature type="region of interest" description="Disordered" evidence="3">
    <location>
        <begin position="215"/>
        <end position="246"/>
    </location>
</feature>
<keyword evidence="1" id="KW-0732">Signal</keyword>
<dbReference type="InterPro" id="IPR011055">
    <property type="entry name" value="Dup_hybrid_motif"/>
</dbReference>